<accession>A0AAE1IKR9</accession>
<evidence type="ECO:0000256" key="1">
    <source>
        <dbReference type="SAM" id="MobiDB-lite"/>
    </source>
</evidence>
<dbReference type="GeneID" id="87920257"/>
<protein>
    <submittedName>
        <fullName evidence="2">Uncharacterized protein</fullName>
    </submittedName>
</protein>
<comment type="caution">
    <text evidence="2">The sequence shown here is derived from an EMBL/GenBank/DDBJ whole genome shotgun (WGS) entry which is preliminary data.</text>
</comment>
<dbReference type="AlphaFoldDB" id="A0AAE1IKR9"/>
<name>A0AAE1IKR9_9HYPO</name>
<evidence type="ECO:0000313" key="2">
    <source>
        <dbReference type="EMBL" id="KAK4085068.1"/>
    </source>
</evidence>
<feature type="compositionally biased region" description="Polar residues" evidence="1">
    <location>
        <begin position="387"/>
        <end position="403"/>
    </location>
</feature>
<feature type="compositionally biased region" description="Low complexity" evidence="1">
    <location>
        <begin position="364"/>
        <end position="386"/>
    </location>
</feature>
<feature type="compositionally biased region" description="Basic and acidic residues" evidence="1">
    <location>
        <begin position="299"/>
        <end position="313"/>
    </location>
</feature>
<gene>
    <name evidence="2" type="ORF">Triagg1_58</name>
</gene>
<dbReference type="EMBL" id="JAWRVG010000001">
    <property type="protein sequence ID" value="KAK4085068.1"/>
    <property type="molecule type" value="Genomic_DNA"/>
</dbReference>
<feature type="region of interest" description="Disordered" evidence="1">
    <location>
        <begin position="272"/>
        <end position="412"/>
    </location>
</feature>
<dbReference type="Proteomes" id="UP001273209">
    <property type="component" value="Unassembled WGS sequence"/>
</dbReference>
<evidence type="ECO:0000313" key="3">
    <source>
        <dbReference type="Proteomes" id="UP001273209"/>
    </source>
</evidence>
<reference evidence="2" key="1">
    <citation type="submission" date="2023-11" db="EMBL/GenBank/DDBJ databases">
        <title>The genome sequences of three competitors of mushroom-forming fungi.</title>
        <authorList>
            <person name="Beijen E."/>
            <person name="Ohm R.A."/>
        </authorList>
    </citation>
    <scope>NUCLEOTIDE SEQUENCE</scope>
    <source>
        <strain evidence="2">CBS 100526</strain>
    </source>
</reference>
<sequence>MTILREHNRSRSLETLRSDLLHDLTNTTEGLHFASTTLLRGKADEKEALAVLCPDKTYKATDIAIVHLSKLLVQCNKWLPVLDVQGPMTYWAVVAATTSEMQKIKLSDALAKELVFALLRARQRWILRQDNPRSATTTVKSHFIAGLQRLLQRFEEKDKDPAALNWHKHDEWKLCEKEIREAKARLMGPGRQMASGRIGLSYHAPHPLLPIGQLSSAPMLERNPLGMLDSCVEKITPAEAVQALLSLHALEAAHAENLKAPAELLGMPDDEPQGSFFPSRRGLRKKPPFIGTGHIIPTKLKDKFLPNRTKGPDDDQFLYSRPVRPKGSSIVPIPPVTFKRFPSEEPEDKAPTKKQVFDKGKARSVSTPVVSQSSPARQSSPASQPSLTPGKSTKAARSTSLQVPKTPKTPKN</sequence>
<dbReference type="RefSeq" id="XP_062760408.1">
    <property type="nucleotide sequence ID" value="XM_062895577.1"/>
</dbReference>
<keyword evidence="3" id="KW-1185">Reference proteome</keyword>
<proteinExistence type="predicted"/>
<organism evidence="2 3">
    <name type="scientific">Trichoderma aggressivum f. europaeum</name>
    <dbReference type="NCBI Taxonomy" id="173218"/>
    <lineage>
        <taxon>Eukaryota</taxon>
        <taxon>Fungi</taxon>
        <taxon>Dikarya</taxon>
        <taxon>Ascomycota</taxon>
        <taxon>Pezizomycotina</taxon>
        <taxon>Sordariomycetes</taxon>
        <taxon>Hypocreomycetidae</taxon>
        <taxon>Hypocreales</taxon>
        <taxon>Hypocreaceae</taxon>
        <taxon>Trichoderma</taxon>
    </lineage>
</organism>
<feature type="compositionally biased region" description="Basic and acidic residues" evidence="1">
    <location>
        <begin position="348"/>
        <end position="361"/>
    </location>
</feature>